<dbReference type="VEuPathDB" id="CryptoDB:Vbra_8612"/>
<dbReference type="Proteomes" id="UP000041254">
    <property type="component" value="Unassembled WGS sequence"/>
</dbReference>
<feature type="region of interest" description="Disordered" evidence="1">
    <location>
        <begin position="159"/>
        <end position="198"/>
    </location>
</feature>
<accession>A0A0G4EZI4</accession>
<dbReference type="EMBL" id="CDMY01000348">
    <property type="protein sequence ID" value="CEM04220.1"/>
    <property type="molecule type" value="Genomic_DNA"/>
</dbReference>
<evidence type="ECO:0000313" key="2">
    <source>
        <dbReference type="EMBL" id="CEM04220.1"/>
    </source>
</evidence>
<gene>
    <name evidence="2" type="ORF">Vbra_8612</name>
</gene>
<feature type="compositionally biased region" description="Polar residues" evidence="1">
    <location>
        <begin position="77"/>
        <end position="86"/>
    </location>
</feature>
<organism evidence="2 3">
    <name type="scientific">Vitrella brassicaformis (strain CCMP3155)</name>
    <dbReference type="NCBI Taxonomy" id="1169540"/>
    <lineage>
        <taxon>Eukaryota</taxon>
        <taxon>Sar</taxon>
        <taxon>Alveolata</taxon>
        <taxon>Colpodellida</taxon>
        <taxon>Vitrellaceae</taxon>
        <taxon>Vitrella</taxon>
    </lineage>
</organism>
<protein>
    <submittedName>
        <fullName evidence="2">Uncharacterized protein</fullName>
    </submittedName>
</protein>
<feature type="compositionally biased region" description="Basic residues" evidence="1">
    <location>
        <begin position="31"/>
        <end position="44"/>
    </location>
</feature>
<proteinExistence type="predicted"/>
<reference evidence="2 3" key="1">
    <citation type="submission" date="2014-11" db="EMBL/GenBank/DDBJ databases">
        <authorList>
            <person name="Zhu J."/>
            <person name="Qi W."/>
            <person name="Song R."/>
        </authorList>
    </citation>
    <scope>NUCLEOTIDE SEQUENCE [LARGE SCALE GENOMIC DNA]</scope>
</reference>
<evidence type="ECO:0000256" key="1">
    <source>
        <dbReference type="SAM" id="MobiDB-lite"/>
    </source>
</evidence>
<feature type="compositionally biased region" description="Polar residues" evidence="1">
    <location>
        <begin position="46"/>
        <end position="55"/>
    </location>
</feature>
<name>A0A0G4EZI4_VITBC</name>
<dbReference type="InParanoid" id="A0A0G4EZI4"/>
<dbReference type="AlphaFoldDB" id="A0A0G4EZI4"/>
<keyword evidence="3" id="KW-1185">Reference proteome</keyword>
<sequence length="213" mass="23936">MFLRKQCLSLPGPVNVERDGEEEWVPGADRKNKKSGGRGQKRKLSSVENELNDFTLNDGRALQPSRRSRRKPKDQEPSTISQTNSGLPPPSRKPPAPKKPNRLRNCPNPCMITCKFCGLKNFHHECPKRPDRTYCHQGPWTYSSKMVWRKVSTLSAASTRDKWSPNLTPDSTPTGAHNTRSGRSGGPKPRCPVGGYTHPTRWPPVAAQRCCRQ</sequence>
<evidence type="ECO:0000313" key="3">
    <source>
        <dbReference type="Proteomes" id="UP000041254"/>
    </source>
</evidence>
<feature type="region of interest" description="Disordered" evidence="1">
    <location>
        <begin position="1"/>
        <end position="104"/>
    </location>
</feature>
<feature type="compositionally biased region" description="Polar residues" evidence="1">
    <location>
        <begin position="165"/>
        <end position="182"/>
    </location>
</feature>